<name>A0ABW2TFG9_9ACTN</name>
<dbReference type="InterPro" id="IPR046036">
    <property type="entry name" value="DUF5994"/>
</dbReference>
<gene>
    <name evidence="1" type="ORF">ACFQVD_42260</name>
</gene>
<proteinExistence type="predicted"/>
<dbReference type="RefSeq" id="WP_343975115.1">
    <property type="nucleotide sequence ID" value="NZ_BAAAGK010000128.1"/>
</dbReference>
<dbReference type="Pfam" id="PF19457">
    <property type="entry name" value="DUF5994"/>
    <property type="match status" value="1"/>
</dbReference>
<accession>A0ABW2TFG9</accession>
<keyword evidence="2" id="KW-1185">Reference proteome</keyword>
<evidence type="ECO:0000313" key="2">
    <source>
        <dbReference type="Proteomes" id="UP001596514"/>
    </source>
</evidence>
<organism evidence="1 2">
    <name type="scientific">Streptosporangium amethystogenes subsp. fukuiense</name>
    <dbReference type="NCBI Taxonomy" id="698418"/>
    <lineage>
        <taxon>Bacteria</taxon>
        <taxon>Bacillati</taxon>
        <taxon>Actinomycetota</taxon>
        <taxon>Actinomycetes</taxon>
        <taxon>Streptosporangiales</taxon>
        <taxon>Streptosporangiaceae</taxon>
        <taxon>Streptosporangium</taxon>
    </lineage>
</organism>
<sequence length="216" mass="22842">MTFRSTSPKAIGDFGPSRTETGRAIMTPELLSHSTPLTDTTPEARLSLDPALGRRGAVDGAWWPYSQDAAVELPDLIAAVDRRLDRPVRRVGLPLGSWDDIPHRVVAPGRQVKVGWFRNMDPHVVTLICEAMEPVNLLVIPPGTESDTAAHALILATRCAGATRPADILTAAASSDAGSIARDDSQAVWEGEGGQIAGCAPAVGHQGSAPLREETS</sequence>
<evidence type="ECO:0000313" key="1">
    <source>
        <dbReference type="EMBL" id="MFC7606740.1"/>
    </source>
</evidence>
<reference evidence="2" key="1">
    <citation type="journal article" date="2019" name="Int. J. Syst. Evol. Microbiol.">
        <title>The Global Catalogue of Microorganisms (GCM) 10K type strain sequencing project: providing services to taxonomists for standard genome sequencing and annotation.</title>
        <authorList>
            <consortium name="The Broad Institute Genomics Platform"/>
            <consortium name="The Broad Institute Genome Sequencing Center for Infectious Disease"/>
            <person name="Wu L."/>
            <person name="Ma J."/>
        </authorList>
    </citation>
    <scope>NUCLEOTIDE SEQUENCE [LARGE SCALE GENOMIC DNA]</scope>
    <source>
        <strain evidence="2">JCM 10083</strain>
    </source>
</reference>
<dbReference type="Proteomes" id="UP001596514">
    <property type="component" value="Unassembled WGS sequence"/>
</dbReference>
<dbReference type="EMBL" id="JBHTEE010000001">
    <property type="protein sequence ID" value="MFC7606740.1"/>
    <property type="molecule type" value="Genomic_DNA"/>
</dbReference>
<comment type="caution">
    <text evidence="1">The sequence shown here is derived from an EMBL/GenBank/DDBJ whole genome shotgun (WGS) entry which is preliminary data.</text>
</comment>
<protein>
    <submittedName>
        <fullName evidence="1">DUF5994 family protein</fullName>
    </submittedName>
</protein>